<gene>
    <name evidence="2" type="ORF">BJX67DRAFT_219388</name>
</gene>
<name>A0ABR4M3U1_9EURO</name>
<comment type="caution">
    <text evidence="2">The sequence shown here is derived from an EMBL/GenBank/DDBJ whole genome shotgun (WGS) entry which is preliminary data.</text>
</comment>
<proteinExistence type="predicted"/>
<protein>
    <submittedName>
        <fullName evidence="2">Uncharacterized protein</fullName>
    </submittedName>
</protein>
<evidence type="ECO:0000313" key="3">
    <source>
        <dbReference type="Proteomes" id="UP001610432"/>
    </source>
</evidence>
<sequence>MSDSRDNWSKRKSTDPSPTGSRRARSRNGPSLRRISFVSHWSQFSLPRHKPVALCMTCTIPIVWRGPMHCLRADCMGHTQASAREVRGKLNSEQSS</sequence>
<feature type="region of interest" description="Disordered" evidence="1">
    <location>
        <begin position="1"/>
        <end position="31"/>
    </location>
</feature>
<dbReference type="Proteomes" id="UP001610432">
    <property type="component" value="Unassembled WGS sequence"/>
</dbReference>
<keyword evidence="3" id="KW-1185">Reference proteome</keyword>
<dbReference type="RefSeq" id="XP_070890231.1">
    <property type="nucleotide sequence ID" value="XM_071025707.1"/>
</dbReference>
<feature type="compositionally biased region" description="Basic and acidic residues" evidence="1">
    <location>
        <begin position="1"/>
        <end position="14"/>
    </location>
</feature>
<reference evidence="2 3" key="1">
    <citation type="submission" date="2024-07" db="EMBL/GenBank/DDBJ databases">
        <title>Section-level genome sequencing and comparative genomics of Aspergillus sections Usti and Cavernicolus.</title>
        <authorList>
            <consortium name="Lawrence Berkeley National Laboratory"/>
            <person name="Nybo J.L."/>
            <person name="Vesth T.C."/>
            <person name="Theobald S."/>
            <person name="Frisvad J.C."/>
            <person name="Larsen T.O."/>
            <person name="Kjaerboelling I."/>
            <person name="Rothschild-Mancinelli K."/>
            <person name="Lyhne E.K."/>
            <person name="Kogle M.E."/>
            <person name="Barry K."/>
            <person name="Clum A."/>
            <person name="Na H."/>
            <person name="Ledsgaard L."/>
            <person name="Lin J."/>
            <person name="Lipzen A."/>
            <person name="Kuo A."/>
            <person name="Riley R."/>
            <person name="Mondo S."/>
            <person name="Labutti K."/>
            <person name="Haridas S."/>
            <person name="Pangalinan J."/>
            <person name="Salamov A.A."/>
            <person name="Simmons B.A."/>
            <person name="Magnuson J.K."/>
            <person name="Chen J."/>
            <person name="Drula E."/>
            <person name="Henrissat B."/>
            <person name="Wiebenga A."/>
            <person name="Lubbers R.J."/>
            <person name="Gomes A.C."/>
            <person name="Macurrencykelacurrency M.R."/>
            <person name="Stajich J."/>
            <person name="Grigoriev I.V."/>
            <person name="Mortensen U.H."/>
            <person name="De Vries R.P."/>
            <person name="Baker S.E."/>
            <person name="Andersen M.R."/>
        </authorList>
    </citation>
    <scope>NUCLEOTIDE SEQUENCE [LARGE SCALE GENOMIC DNA]</scope>
    <source>
        <strain evidence="2 3">CBS 449.75</strain>
    </source>
</reference>
<evidence type="ECO:0000313" key="2">
    <source>
        <dbReference type="EMBL" id="KAL2871252.1"/>
    </source>
</evidence>
<dbReference type="EMBL" id="JBFXLQ010000004">
    <property type="protein sequence ID" value="KAL2871252.1"/>
    <property type="molecule type" value="Genomic_DNA"/>
</dbReference>
<accession>A0ABR4M3U1</accession>
<evidence type="ECO:0000256" key="1">
    <source>
        <dbReference type="SAM" id="MobiDB-lite"/>
    </source>
</evidence>
<dbReference type="GeneID" id="98140779"/>
<organism evidence="2 3">
    <name type="scientific">Aspergillus lucknowensis</name>
    <dbReference type="NCBI Taxonomy" id="176173"/>
    <lineage>
        <taxon>Eukaryota</taxon>
        <taxon>Fungi</taxon>
        <taxon>Dikarya</taxon>
        <taxon>Ascomycota</taxon>
        <taxon>Pezizomycotina</taxon>
        <taxon>Eurotiomycetes</taxon>
        <taxon>Eurotiomycetidae</taxon>
        <taxon>Eurotiales</taxon>
        <taxon>Aspergillaceae</taxon>
        <taxon>Aspergillus</taxon>
        <taxon>Aspergillus subgen. Nidulantes</taxon>
    </lineage>
</organism>